<keyword evidence="3" id="KW-1185">Reference proteome</keyword>
<keyword evidence="1" id="KW-0812">Transmembrane</keyword>
<reference evidence="2 3" key="1">
    <citation type="submission" date="2021-08" db="EMBL/GenBank/DDBJ databases">
        <title>Culture and genomic analysis of Symbiopectobacterium purcellii sp. nov. gen. nov., isolated from the leafhopper Empoasca decipiens.</title>
        <authorList>
            <person name="Nadal-Jimenez P."/>
            <person name="Siozios S."/>
            <person name="Halliday N."/>
            <person name="Camara M."/>
            <person name="Hurst G.D.D."/>
        </authorList>
    </citation>
    <scope>NUCLEOTIDE SEQUENCE [LARGE SCALE GENOMIC DNA]</scope>
    <source>
        <strain evidence="2 3">SyEd1</strain>
    </source>
</reference>
<proteinExistence type="predicted"/>
<sequence length="58" mass="6743">MKGLLSLILVLVVCYLLCLLGKLWLLSRRKTRIQRTVFVTAQRKLPLKSAVGKYKRKE</sequence>
<evidence type="ECO:0000313" key="3">
    <source>
        <dbReference type="Proteomes" id="UP000825886"/>
    </source>
</evidence>
<keyword evidence="1" id="KW-0472">Membrane</keyword>
<dbReference type="RefSeq" id="WP_222158702.1">
    <property type="nucleotide sequence ID" value="NZ_CP081864.1"/>
</dbReference>
<name>A0ABX9AMS7_9ENTR</name>
<evidence type="ECO:0000313" key="2">
    <source>
        <dbReference type="EMBL" id="QZN95611.1"/>
    </source>
</evidence>
<protein>
    <submittedName>
        <fullName evidence="2">High mobility group protein Z</fullName>
    </submittedName>
</protein>
<organism evidence="2 3">
    <name type="scientific">Symbiopectobacterium purcellii</name>
    <dbReference type="NCBI Taxonomy" id="2871826"/>
    <lineage>
        <taxon>Bacteria</taxon>
        <taxon>Pseudomonadati</taxon>
        <taxon>Pseudomonadota</taxon>
        <taxon>Gammaproteobacteria</taxon>
        <taxon>Enterobacterales</taxon>
        <taxon>Enterobacteriaceae</taxon>
    </lineage>
</organism>
<accession>A0ABX9AMS7</accession>
<keyword evidence="1" id="KW-1133">Transmembrane helix</keyword>
<feature type="transmembrane region" description="Helical" evidence="1">
    <location>
        <begin position="6"/>
        <end position="25"/>
    </location>
</feature>
<evidence type="ECO:0000256" key="1">
    <source>
        <dbReference type="SAM" id="Phobius"/>
    </source>
</evidence>
<gene>
    <name evidence="2" type="ORF">K6K13_21055</name>
</gene>
<dbReference type="EMBL" id="CP081864">
    <property type="protein sequence ID" value="QZN95611.1"/>
    <property type="molecule type" value="Genomic_DNA"/>
</dbReference>
<dbReference type="Proteomes" id="UP000825886">
    <property type="component" value="Chromosome"/>
</dbReference>